<dbReference type="InterPro" id="IPR017932">
    <property type="entry name" value="GATase_2_dom"/>
</dbReference>
<keyword evidence="7" id="KW-0677">Repeat</keyword>
<dbReference type="PROSITE" id="PS51278">
    <property type="entry name" value="GATASE_TYPE_2"/>
    <property type="match status" value="1"/>
</dbReference>
<dbReference type="PATRIC" id="fig|1345697.3.peg.167"/>
<dbReference type="GO" id="GO:0006047">
    <property type="term" value="P:UDP-N-acetylglucosamine metabolic process"/>
    <property type="evidence" value="ECO:0007669"/>
    <property type="project" value="TreeGrafter"/>
</dbReference>
<dbReference type="EC" id="2.6.1.16" evidence="2 9"/>
<proteinExistence type="inferred from homology"/>
<reference evidence="12 13" key="1">
    <citation type="journal article" date="2014" name="Genome Announc.">
        <title>Complete Genome Sequence of the Thermophilic Polychlorinated Biphenyl Degrader Geobacillus sp. Strain JF8 (NBRC 109937).</title>
        <authorList>
            <person name="Shintani M."/>
            <person name="Ohtsubo Y."/>
            <person name="Fukuda K."/>
            <person name="Hosoyama A."/>
            <person name="Ohji S."/>
            <person name="Yamazoe A."/>
            <person name="Fujita N."/>
            <person name="Nagata Y."/>
            <person name="Tsuda M."/>
            <person name="Hatta T."/>
            <person name="Kimbara K."/>
        </authorList>
    </citation>
    <scope>NUCLEOTIDE SEQUENCE [LARGE SCALE GENOMIC DNA]</scope>
    <source>
        <strain evidence="12 13">JF8</strain>
    </source>
</reference>
<dbReference type="SUPFAM" id="SSF56235">
    <property type="entry name" value="N-terminal nucleophile aminohydrolases (Ntn hydrolases)"/>
    <property type="match status" value="1"/>
</dbReference>
<dbReference type="Gene3D" id="3.60.20.10">
    <property type="entry name" value="Glutamine Phosphoribosylpyrophosphate, subunit 1, domain 1"/>
    <property type="match status" value="1"/>
</dbReference>
<dbReference type="Gene3D" id="3.40.50.10490">
    <property type="entry name" value="Glucose-6-phosphate isomerase like protein, domain 1"/>
    <property type="match status" value="2"/>
</dbReference>
<dbReference type="GO" id="GO:0005829">
    <property type="term" value="C:cytosol"/>
    <property type="evidence" value="ECO:0007669"/>
    <property type="project" value="TreeGrafter"/>
</dbReference>
<dbReference type="FunFam" id="3.40.50.10490:FF:000022">
    <property type="entry name" value="Glutamine--fructose-6-phosphate aminotransferase [isomerizing]"/>
    <property type="match status" value="1"/>
</dbReference>
<dbReference type="NCBIfam" id="NF001484">
    <property type="entry name" value="PRK00331.1"/>
    <property type="match status" value="1"/>
</dbReference>
<feature type="domain" description="Glutamine amidotransferase type-2" evidence="10">
    <location>
        <begin position="2"/>
        <end position="217"/>
    </location>
</feature>
<feature type="active site" description="For Fru-6P isomerization activity" evidence="9">
    <location>
        <position position="595"/>
    </location>
</feature>
<dbReference type="OrthoDB" id="106547at2"/>
<dbReference type="AlphaFoldDB" id="S5ZJV9"/>
<dbReference type="InterPro" id="IPR029055">
    <property type="entry name" value="Ntn_hydrolases_N"/>
</dbReference>
<dbReference type="RefSeq" id="WP_020958403.1">
    <property type="nucleotide sequence ID" value="NC_022080.4"/>
</dbReference>
<evidence type="ECO:0000256" key="2">
    <source>
        <dbReference type="ARBA" id="ARBA00012916"/>
    </source>
</evidence>
<dbReference type="STRING" id="1921421.M493_01175"/>
<keyword evidence="8" id="KW-0315">Glutamine amidotransferase</keyword>
<dbReference type="GO" id="GO:0006002">
    <property type="term" value="P:fructose 6-phosphate metabolic process"/>
    <property type="evidence" value="ECO:0007669"/>
    <property type="project" value="TreeGrafter"/>
</dbReference>
<dbReference type="InterPro" id="IPR001347">
    <property type="entry name" value="SIS_dom"/>
</dbReference>
<dbReference type="Pfam" id="PF13522">
    <property type="entry name" value="GATase_6"/>
    <property type="match status" value="1"/>
</dbReference>
<evidence type="ECO:0000259" key="11">
    <source>
        <dbReference type="PROSITE" id="PS51464"/>
    </source>
</evidence>
<evidence type="ECO:0000256" key="7">
    <source>
        <dbReference type="ARBA" id="ARBA00022737"/>
    </source>
</evidence>
<evidence type="ECO:0000256" key="1">
    <source>
        <dbReference type="ARBA" id="ARBA00001031"/>
    </source>
</evidence>
<dbReference type="GO" id="GO:0004360">
    <property type="term" value="F:glutamine-fructose-6-phosphate transaminase (isomerizing) activity"/>
    <property type="evidence" value="ECO:0007669"/>
    <property type="project" value="UniProtKB-UniRule"/>
</dbReference>
<comment type="subcellular location">
    <subcellularLocation>
        <location evidence="9">Cytoplasm</location>
    </subcellularLocation>
</comment>
<evidence type="ECO:0000256" key="6">
    <source>
        <dbReference type="ARBA" id="ARBA00022679"/>
    </source>
</evidence>
<keyword evidence="5 9" id="KW-0032">Aminotransferase</keyword>
<evidence type="ECO:0000259" key="10">
    <source>
        <dbReference type="PROSITE" id="PS51278"/>
    </source>
</evidence>
<dbReference type="CDD" id="cd00714">
    <property type="entry name" value="GFAT"/>
    <property type="match status" value="1"/>
</dbReference>
<name>S5ZJV9_GEOG3</name>
<dbReference type="CDD" id="cd05008">
    <property type="entry name" value="SIS_GlmS_GlmD_1"/>
    <property type="match status" value="1"/>
</dbReference>
<evidence type="ECO:0000313" key="12">
    <source>
        <dbReference type="EMBL" id="AGT30598.1"/>
    </source>
</evidence>
<dbReference type="InterPro" id="IPR046348">
    <property type="entry name" value="SIS_dom_sf"/>
</dbReference>
<dbReference type="HOGENOM" id="CLU_012520_7_1_9"/>
<dbReference type="KEGG" id="gjf:M493_01175"/>
<dbReference type="GO" id="GO:0005975">
    <property type="term" value="P:carbohydrate metabolic process"/>
    <property type="evidence" value="ECO:0007669"/>
    <property type="project" value="UniProtKB-UniRule"/>
</dbReference>
<feature type="domain" description="SIS" evidence="11">
    <location>
        <begin position="283"/>
        <end position="422"/>
    </location>
</feature>
<dbReference type="InterPro" id="IPR035490">
    <property type="entry name" value="GlmS/FrlB_SIS"/>
</dbReference>
<evidence type="ECO:0000256" key="8">
    <source>
        <dbReference type="ARBA" id="ARBA00022962"/>
    </source>
</evidence>
<dbReference type="PANTHER" id="PTHR10937">
    <property type="entry name" value="GLUCOSAMINE--FRUCTOSE-6-PHOSPHATE AMINOTRANSFERASE, ISOMERIZING"/>
    <property type="match status" value="1"/>
</dbReference>
<sequence length="600" mass="65574">MCGIVGYIGYQDVKEILLRGLEKLEYRGYDSAGIAVLNENGVHVFKEKGRIADLRRIVDLNVKATVGIGHTRWATHGAPSRVNAHPHQSASGRFTLVHNGVIENYEMVKRDYLADVTFQSDTDTEVIVQLVETFVNDGLATEEAFRKTLSLLKGSYAIAMIDAQDENTIYAAKNKSPLLVGLGDGFNVVASDAMAMLHVTNRFVELMDGEMVIVTSENVTIQTLNGETIERKPFTAELDASDIEKGTYPHYMLKEIDEQPFVIRRIIQKYQDENGGLTIDQAIINEVLNADRLYIVACGTSYHAGLVGKQLIESWAKIPVEVHIASEFSYNMPLLSEKPLFLFISQSGETADSRAVLVQTNKLGHKAITITNVPGSTLSREADYTLLLHAGPEIAVASTKAYTAQIAVLAILAAAAAKAKGFELGFDLTKELAIVANVMEMLCDAKEEMENIASDYLTLTRNCFFIGRAVDYYVCLEGALKLKEISYIQAEGFAGGELKHGTIALIENGTPVIALATQEHVNLSIRGNVKEVVARGANPCVISMRGLEGDGDRFIIPAVHPDLTPLVSVVPLQLIAYYAALHRGCDVDKPRNLAKSVTVE</sequence>
<evidence type="ECO:0000256" key="4">
    <source>
        <dbReference type="ARBA" id="ARBA00022490"/>
    </source>
</evidence>
<dbReference type="InterPro" id="IPR005855">
    <property type="entry name" value="GFAT"/>
</dbReference>
<feature type="active site" description="Nucleophile; for GATase activity" evidence="9">
    <location>
        <position position="2"/>
    </location>
</feature>
<comment type="subunit">
    <text evidence="9">Homodimer.</text>
</comment>
<keyword evidence="4 9" id="KW-0963">Cytoplasm</keyword>
<accession>S5ZJV9</accession>
<organism evidence="12 13">
    <name type="scientific">Geobacillus genomosp. 3</name>
    <dbReference type="NCBI Taxonomy" id="1921421"/>
    <lineage>
        <taxon>Bacteria</taxon>
        <taxon>Bacillati</taxon>
        <taxon>Bacillota</taxon>
        <taxon>Bacilli</taxon>
        <taxon>Bacillales</taxon>
        <taxon>Anoxybacillaceae</taxon>
        <taxon>Geobacillus</taxon>
    </lineage>
</organism>
<dbReference type="InterPro" id="IPR035466">
    <property type="entry name" value="GlmS/AgaS_SIS"/>
</dbReference>
<evidence type="ECO:0000256" key="3">
    <source>
        <dbReference type="ARBA" id="ARBA00016090"/>
    </source>
</evidence>
<evidence type="ECO:0000256" key="5">
    <source>
        <dbReference type="ARBA" id="ARBA00022576"/>
    </source>
</evidence>
<protein>
    <recommendedName>
        <fullName evidence="3 9">Glutamine--fructose-6-phosphate aminotransferase [isomerizing]</fullName>
        <ecNumber evidence="2 9">2.6.1.16</ecNumber>
    </recommendedName>
    <alternativeName>
        <fullName evidence="9">D-fructose-6-phosphate amidotransferase</fullName>
    </alternativeName>
    <alternativeName>
        <fullName evidence="9">GFAT</fullName>
    </alternativeName>
    <alternativeName>
        <fullName evidence="9">Glucosamine-6-phosphate synthase</fullName>
    </alternativeName>
    <alternativeName>
        <fullName evidence="9">Hexosephosphate aminotransferase</fullName>
    </alternativeName>
    <alternativeName>
        <fullName evidence="9">L-glutamine--D-fructose-6-phosphate amidotransferase</fullName>
    </alternativeName>
</protein>
<keyword evidence="6 9" id="KW-0808">Transferase</keyword>
<dbReference type="Pfam" id="PF01380">
    <property type="entry name" value="SIS"/>
    <property type="match status" value="2"/>
</dbReference>
<dbReference type="NCBIfam" id="TIGR01135">
    <property type="entry name" value="glmS"/>
    <property type="match status" value="1"/>
</dbReference>
<dbReference type="GO" id="GO:0097367">
    <property type="term" value="F:carbohydrate derivative binding"/>
    <property type="evidence" value="ECO:0007669"/>
    <property type="project" value="InterPro"/>
</dbReference>
<dbReference type="PROSITE" id="PS51464">
    <property type="entry name" value="SIS"/>
    <property type="match status" value="2"/>
</dbReference>
<comment type="catalytic activity">
    <reaction evidence="1 9">
        <text>D-fructose 6-phosphate + L-glutamine = D-glucosamine 6-phosphate + L-glutamate</text>
        <dbReference type="Rhea" id="RHEA:13237"/>
        <dbReference type="ChEBI" id="CHEBI:29985"/>
        <dbReference type="ChEBI" id="CHEBI:58359"/>
        <dbReference type="ChEBI" id="CHEBI:58725"/>
        <dbReference type="ChEBI" id="CHEBI:61527"/>
        <dbReference type="EC" id="2.6.1.16"/>
    </reaction>
</comment>
<dbReference type="EMBL" id="CP006254">
    <property type="protein sequence ID" value="AGT30598.1"/>
    <property type="molecule type" value="Genomic_DNA"/>
</dbReference>
<gene>
    <name evidence="9" type="primary">glmS</name>
    <name evidence="12" type="ORF">M493_01175</name>
</gene>
<dbReference type="PANTHER" id="PTHR10937:SF0">
    <property type="entry name" value="GLUTAMINE--FRUCTOSE-6-PHOSPHATE TRANSAMINASE (ISOMERIZING)"/>
    <property type="match status" value="1"/>
</dbReference>
<keyword evidence="13" id="KW-1185">Reference proteome</keyword>
<dbReference type="SUPFAM" id="SSF53697">
    <property type="entry name" value="SIS domain"/>
    <property type="match status" value="1"/>
</dbReference>
<dbReference type="GO" id="GO:0006487">
    <property type="term" value="P:protein N-linked glycosylation"/>
    <property type="evidence" value="ECO:0007669"/>
    <property type="project" value="TreeGrafter"/>
</dbReference>
<evidence type="ECO:0000313" key="13">
    <source>
        <dbReference type="Proteomes" id="UP000015500"/>
    </source>
</evidence>
<comment type="function">
    <text evidence="9">Catalyzes the first step in hexosamine metabolism, converting fructose-6P into glucosamine-6P using glutamine as a nitrogen source.</text>
</comment>
<feature type="initiator methionine" description="Removed" evidence="9">
    <location>
        <position position="1"/>
    </location>
</feature>
<dbReference type="CDD" id="cd05009">
    <property type="entry name" value="SIS_GlmS_GlmD_2"/>
    <property type="match status" value="1"/>
</dbReference>
<feature type="domain" description="SIS" evidence="11">
    <location>
        <begin position="452"/>
        <end position="590"/>
    </location>
</feature>
<dbReference type="Proteomes" id="UP000015500">
    <property type="component" value="Chromosome"/>
</dbReference>
<dbReference type="InterPro" id="IPR047084">
    <property type="entry name" value="GFAT_N"/>
</dbReference>
<evidence type="ECO:0000256" key="9">
    <source>
        <dbReference type="HAMAP-Rule" id="MF_00164"/>
    </source>
</evidence>
<dbReference type="HAMAP" id="MF_00164">
    <property type="entry name" value="GlmS"/>
    <property type="match status" value="1"/>
</dbReference>
<dbReference type="FunFam" id="3.60.20.10:FF:000006">
    <property type="entry name" value="Glutamine--fructose-6-phosphate aminotransferase [isomerizing]"/>
    <property type="match status" value="1"/>
</dbReference>